<organism evidence="1 2">
    <name type="scientific">Prunus persica</name>
    <name type="common">Peach</name>
    <name type="synonym">Amygdalus persica</name>
    <dbReference type="NCBI Taxonomy" id="3760"/>
    <lineage>
        <taxon>Eukaryota</taxon>
        <taxon>Viridiplantae</taxon>
        <taxon>Streptophyta</taxon>
        <taxon>Embryophyta</taxon>
        <taxon>Tracheophyta</taxon>
        <taxon>Spermatophyta</taxon>
        <taxon>Magnoliopsida</taxon>
        <taxon>eudicotyledons</taxon>
        <taxon>Gunneridae</taxon>
        <taxon>Pentapetalae</taxon>
        <taxon>rosids</taxon>
        <taxon>fabids</taxon>
        <taxon>Rosales</taxon>
        <taxon>Rosaceae</taxon>
        <taxon>Amygdaloideae</taxon>
        <taxon>Amygdaleae</taxon>
        <taxon>Prunus</taxon>
    </lineage>
</organism>
<dbReference type="Gramene" id="ONI05943">
    <property type="protein sequence ID" value="ONI05943"/>
    <property type="gene ID" value="PRUPE_5G030500"/>
</dbReference>
<proteinExistence type="predicted"/>
<dbReference type="Proteomes" id="UP000006882">
    <property type="component" value="Chromosome G5"/>
</dbReference>
<sequence length="79" mass="9141">MRNNQVKIDGNDNNSLPLELSVHGHQLESLATILGSQPLSDKLYLFFYYIISKCSCLCLEYPQPLPKQRFMSLYYITQP</sequence>
<evidence type="ECO:0000313" key="2">
    <source>
        <dbReference type="Proteomes" id="UP000006882"/>
    </source>
</evidence>
<dbReference type="EMBL" id="CM007655">
    <property type="protein sequence ID" value="ONI05943.1"/>
    <property type="molecule type" value="Genomic_DNA"/>
</dbReference>
<dbReference type="AlphaFoldDB" id="A0A251P319"/>
<reference evidence="1 2" key="1">
    <citation type="journal article" date="2013" name="Nat. Genet.">
        <title>The high-quality draft genome of peach (Prunus persica) identifies unique patterns of genetic diversity, domestication and genome evolution.</title>
        <authorList>
            <consortium name="International Peach Genome Initiative"/>
            <person name="Verde I."/>
            <person name="Abbott A.G."/>
            <person name="Scalabrin S."/>
            <person name="Jung S."/>
            <person name="Shu S."/>
            <person name="Marroni F."/>
            <person name="Zhebentyayeva T."/>
            <person name="Dettori M.T."/>
            <person name="Grimwood J."/>
            <person name="Cattonaro F."/>
            <person name="Zuccolo A."/>
            <person name="Rossini L."/>
            <person name="Jenkins J."/>
            <person name="Vendramin E."/>
            <person name="Meisel L.A."/>
            <person name="Decroocq V."/>
            <person name="Sosinski B."/>
            <person name="Prochnik S."/>
            <person name="Mitros T."/>
            <person name="Policriti A."/>
            <person name="Cipriani G."/>
            <person name="Dondini L."/>
            <person name="Ficklin S."/>
            <person name="Goodstein D.M."/>
            <person name="Xuan P."/>
            <person name="Del Fabbro C."/>
            <person name="Aramini V."/>
            <person name="Copetti D."/>
            <person name="Gonzalez S."/>
            <person name="Horner D.S."/>
            <person name="Falchi R."/>
            <person name="Lucas S."/>
            <person name="Mica E."/>
            <person name="Maldonado J."/>
            <person name="Lazzari B."/>
            <person name="Bielenberg D."/>
            <person name="Pirona R."/>
            <person name="Miculan M."/>
            <person name="Barakat A."/>
            <person name="Testolin R."/>
            <person name="Stella A."/>
            <person name="Tartarini S."/>
            <person name="Tonutti P."/>
            <person name="Arus P."/>
            <person name="Orellana A."/>
            <person name="Wells C."/>
            <person name="Main D."/>
            <person name="Vizzotto G."/>
            <person name="Silva H."/>
            <person name="Salamini F."/>
            <person name="Schmutz J."/>
            <person name="Morgante M."/>
            <person name="Rokhsar D.S."/>
        </authorList>
    </citation>
    <scope>NUCLEOTIDE SEQUENCE [LARGE SCALE GENOMIC DNA]</scope>
    <source>
        <strain evidence="2">cv. Nemared</strain>
    </source>
</reference>
<name>A0A251P319_PRUPE</name>
<protein>
    <submittedName>
        <fullName evidence="1">Uncharacterized protein</fullName>
    </submittedName>
</protein>
<keyword evidence="2" id="KW-1185">Reference proteome</keyword>
<gene>
    <name evidence="1" type="ORF">PRUPE_5G030500</name>
</gene>
<evidence type="ECO:0000313" key="1">
    <source>
        <dbReference type="EMBL" id="ONI05943.1"/>
    </source>
</evidence>
<accession>A0A251P319</accession>